<dbReference type="InterPro" id="IPR021122">
    <property type="entry name" value="RNA_ligase_dom_REL/Rnl2"/>
</dbReference>
<feature type="compositionally biased region" description="Basic residues" evidence="1">
    <location>
        <begin position="130"/>
        <end position="169"/>
    </location>
</feature>
<keyword evidence="3" id="KW-0436">Ligase</keyword>
<dbReference type="OrthoDB" id="5493578at2"/>
<protein>
    <submittedName>
        <fullName evidence="3">RNA ligase</fullName>
    </submittedName>
</protein>
<dbReference type="GO" id="GO:0016874">
    <property type="term" value="F:ligase activity"/>
    <property type="evidence" value="ECO:0007669"/>
    <property type="project" value="UniProtKB-KW"/>
</dbReference>
<name>A0A1G8EJ20_9ACTN</name>
<gene>
    <name evidence="3" type="ORF">SAMN05421505_120124</name>
</gene>
<dbReference type="EMBL" id="FNCN01000020">
    <property type="protein sequence ID" value="SDH69935.1"/>
    <property type="molecule type" value="Genomic_DNA"/>
</dbReference>
<reference evidence="3 4" key="1">
    <citation type="submission" date="2016-10" db="EMBL/GenBank/DDBJ databases">
        <authorList>
            <person name="de Groot N.N."/>
        </authorList>
    </citation>
    <scope>NUCLEOTIDE SEQUENCE [LARGE SCALE GENOMIC DNA]</scope>
    <source>
        <strain evidence="3 4">CPCC 201354</strain>
    </source>
</reference>
<dbReference type="STRING" id="504805.SAMN05421505_120124"/>
<proteinExistence type="predicted"/>
<keyword evidence="4" id="KW-1185">Reference proteome</keyword>
<sequence>MSRPRNTTRDTPTLAGLHRLAAPGGIEELEAEGGDALQRDDCEVIPTQTSSTGTDLTALGFTLGPIDTEDPIFRQATLPPGWTRKGTGHPLHTHIVDEHGRPRITLFYKAAPYDRRATMRTVTVGRLRRTLHPPTRRTDHRRHVGNPWGRPRRPQRHTRAQVLRRHPDRHAHQSHEHPAGGVRHKPAPPPTPICARTNPQHHRRPPVIQLTPEILRKLDSATKYPPIPTYHHIQGRGILTDPHIAFTGTITAQEKVDGTNCRILMLPDAMTSAGAPAWLIGSRDILLAARGDLIPNPALGIVDALAPIADTLPALPYSILTFYFELYGDKQTNAWRNYGDGTPTVRVYDATLTDPAILNRDLPRIAAWRDNGGQQFLTTAELANLASNSRLTPVPHLFQIPAADLPTTIDGMRAFMAPYATTRAATHTGAPGASEGIILRTHDRHVIAKARYCDYDRTLKHLTTAAQGR</sequence>
<evidence type="ECO:0000256" key="1">
    <source>
        <dbReference type="SAM" id="MobiDB-lite"/>
    </source>
</evidence>
<evidence type="ECO:0000259" key="2">
    <source>
        <dbReference type="Pfam" id="PF09414"/>
    </source>
</evidence>
<dbReference type="RefSeq" id="WP_143020352.1">
    <property type="nucleotide sequence ID" value="NZ_FNCN01000020.1"/>
</dbReference>
<feature type="region of interest" description="Disordered" evidence="1">
    <location>
        <begin position="130"/>
        <end position="204"/>
    </location>
</feature>
<feature type="domain" description="RNA ligase" evidence="2">
    <location>
        <begin position="249"/>
        <end position="450"/>
    </location>
</feature>
<accession>A0A1G8EJ20</accession>
<evidence type="ECO:0000313" key="3">
    <source>
        <dbReference type="EMBL" id="SDH69935.1"/>
    </source>
</evidence>
<dbReference type="Proteomes" id="UP000198923">
    <property type="component" value="Unassembled WGS sequence"/>
</dbReference>
<evidence type="ECO:0000313" key="4">
    <source>
        <dbReference type="Proteomes" id="UP000198923"/>
    </source>
</evidence>
<dbReference type="AlphaFoldDB" id="A0A1G8EJ20"/>
<dbReference type="Pfam" id="PF09414">
    <property type="entry name" value="RNA_ligase"/>
    <property type="match status" value="1"/>
</dbReference>
<dbReference type="SUPFAM" id="SSF56091">
    <property type="entry name" value="DNA ligase/mRNA capping enzyme, catalytic domain"/>
    <property type="match status" value="1"/>
</dbReference>
<organism evidence="3 4">
    <name type="scientific">Sinosporangium album</name>
    <dbReference type="NCBI Taxonomy" id="504805"/>
    <lineage>
        <taxon>Bacteria</taxon>
        <taxon>Bacillati</taxon>
        <taxon>Actinomycetota</taxon>
        <taxon>Actinomycetes</taxon>
        <taxon>Streptosporangiales</taxon>
        <taxon>Streptosporangiaceae</taxon>
        <taxon>Sinosporangium</taxon>
    </lineage>
</organism>